<keyword evidence="3" id="KW-1185">Reference proteome</keyword>
<name>A0ABN2S5W4_9ACTN</name>
<evidence type="ECO:0000313" key="3">
    <source>
        <dbReference type="Proteomes" id="UP001501585"/>
    </source>
</evidence>
<sequence>MASTSCALPRATVVEAFVAREQKTIAAPTGIGRGDRTVFIAGDGADATSVVTDPPRGDGWTDVLNPGGGVRAAAWRSTHTCTARSGWRRAGASASRPCPDVPLLRFPSGFTRGDGRMRPFFPSGRRQRPPPQEHPIR</sequence>
<reference evidence="2 3" key="1">
    <citation type="journal article" date="2019" name="Int. J. Syst. Evol. Microbiol.">
        <title>The Global Catalogue of Microorganisms (GCM) 10K type strain sequencing project: providing services to taxonomists for standard genome sequencing and annotation.</title>
        <authorList>
            <consortium name="The Broad Institute Genomics Platform"/>
            <consortium name="The Broad Institute Genome Sequencing Center for Infectious Disease"/>
            <person name="Wu L."/>
            <person name="Ma J."/>
        </authorList>
    </citation>
    <scope>NUCLEOTIDE SEQUENCE [LARGE SCALE GENOMIC DNA]</scope>
    <source>
        <strain evidence="2 3">JCM 15313</strain>
    </source>
</reference>
<dbReference type="Proteomes" id="UP001501585">
    <property type="component" value="Unassembled WGS sequence"/>
</dbReference>
<organism evidence="2 3">
    <name type="scientific">Nocardiopsis rhodophaea</name>
    <dbReference type="NCBI Taxonomy" id="280238"/>
    <lineage>
        <taxon>Bacteria</taxon>
        <taxon>Bacillati</taxon>
        <taxon>Actinomycetota</taxon>
        <taxon>Actinomycetes</taxon>
        <taxon>Streptosporangiales</taxon>
        <taxon>Nocardiopsidaceae</taxon>
        <taxon>Nocardiopsis</taxon>
    </lineage>
</organism>
<evidence type="ECO:0000256" key="1">
    <source>
        <dbReference type="SAM" id="MobiDB-lite"/>
    </source>
</evidence>
<gene>
    <name evidence="2" type="ORF">GCM10009799_02460</name>
</gene>
<evidence type="ECO:0000313" key="2">
    <source>
        <dbReference type="EMBL" id="GAA1980885.1"/>
    </source>
</evidence>
<proteinExistence type="predicted"/>
<dbReference type="EMBL" id="BAAAPC010000001">
    <property type="protein sequence ID" value="GAA1980885.1"/>
    <property type="molecule type" value="Genomic_DNA"/>
</dbReference>
<accession>A0ABN2S5W4</accession>
<comment type="caution">
    <text evidence="2">The sequence shown here is derived from an EMBL/GenBank/DDBJ whole genome shotgun (WGS) entry which is preliminary data.</text>
</comment>
<feature type="region of interest" description="Disordered" evidence="1">
    <location>
        <begin position="105"/>
        <end position="137"/>
    </location>
</feature>
<dbReference type="Gene3D" id="3.40.50.720">
    <property type="entry name" value="NAD(P)-binding Rossmann-like Domain"/>
    <property type="match status" value="1"/>
</dbReference>
<protein>
    <submittedName>
        <fullName evidence="2">Uncharacterized protein</fullName>
    </submittedName>
</protein>